<protein>
    <submittedName>
        <fullName evidence="3">Related to DNAJ-like protein homolog</fullName>
    </submittedName>
</protein>
<sequence>MDGPLPDYYRTLGVSPTASAAEVKEAYKRASLRTHPDRFPNATPQERQRYTQRFQTLADAYYVLSDSQRRREYDQLRSSRPSSSFFSSASSEEDDDFSEKEQGASANFFESFFRGAFSSDAPKTESDDGSSERANPNQPQADGVFADVFEELLRPEVQRVAPFWKWVGGASGGALGFIVGNVPGALGGAFLGGQLGRIRDAKGKSVAEVFMGLAAGQRAEVLTRLLQKVLASQSSPQ</sequence>
<evidence type="ECO:0000313" key="3">
    <source>
        <dbReference type="EMBL" id="SPO35804.1"/>
    </source>
</evidence>
<dbReference type="Pfam" id="PF00226">
    <property type="entry name" value="DnaJ"/>
    <property type="match status" value="1"/>
</dbReference>
<feature type="domain" description="J" evidence="2">
    <location>
        <begin position="7"/>
        <end position="77"/>
    </location>
</feature>
<dbReference type="Gene3D" id="1.10.287.110">
    <property type="entry name" value="DnaJ domain"/>
    <property type="match status" value="1"/>
</dbReference>
<proteinExistence type="predicted"/>
<name>A0A5C3ETW9_9BASI</name>
<feature type="region of interest" description="Disordered" evidence="1">
    <location>
        <begin position="29"/>
        <end position="49"/>
    </location>
</feature>
<dbReference type="CDD" id="cd06257">
    <property type="entry name" value="DnaJ"/>
    <property type="match status" value="1"/>
</dbReference>
<dbReference type="SMART" id="SM00271">
    <property type="entry name" value="DnaJ"/>
    <property type="match status" value="1"/>
</dbReference>
<dbReference type="PROSITE" id="PS50076">
    <property type="entry name" value="DNAJ_2"/>
    <property type="match status" value="1"/>
</dbReference>
<feature type="compositionally biased region" description="Basic and acidic residues" evidence="1">
    <location>
        <begin position="29"/>
        <end position="38"/>
    </location>
</feature>
<dbReference type="SUPFAM" id="SSF46565">
    <property type="entry name" value="Chaperone J-domain"/>
    <property type="match status" value="1"/>
</dbReference>
<dbReference type="PANTHER" id="PTHR43948">
    <property type="entry name" value="DNAJ HOMOLOG SUBFAMILY B"/>
    <property type="match status" value="1"/>
</dbReference>
<accession>A0A5C3ETW9</accession>
<dbReference type="GO" id="GO:0051082">
    <property type="term" value="F:unfolded protein binding"/>
    <property type="evidence" value="ECO:0007669"/>
    <property type="project" value="TreeGrafter"/>
</dbReference>
<dbReference type="EMBL" id="OOIP01000003">
    <property type="protein sequence ID" value="SPO35804.1"/>
    <property type="molecule type" value="Genomic_DNA"/>
</dbReference>
<feature type="compositionally biased region" description="Low complexity" evidence="1">
    <location>
        <begin position="78"/>
        <end position="90"/>
    </location>
</feature>
<dbReference type="OrthoDB" id="442087at2759"/>
<dbReference type="PANTHER" id="PTHR43948:SF21">
    <property type="entry name" value="DNAJ DOMAIN-CONTAINING PROTEIN"/>
    <property type="match status" value="1"/>
</dbReference>
<evidence type="ECO:0000259" key="2">
    <source>
        <dbReference type="PROSITE" id="PS50076"/>
    </source>
</evidence>
<dbReference type="GO" id="GO:0044183">
    <property type="term" value="F:protein folding chaperone"/>
    <property type="evidence" value="ECO:0007669"/>
    <property type="project" value="TreeGrafter"/>
</dbReference>
<dbReference type="InterPro" id="IPR001623">
    <property type="entry name" value="DnaJ_domain"/>
</dbReference>
<feature type="region of interest" description="Disordered" evidence="1">
    <location>
        <begin position="72"/>
        <end position="101"/>
    </location>
</feature>
<dbReference type="GO" id="GO:0051087">
    <property type="term" value="F:protein-folding chaperone binding"/>
    <property type="evidence" value="ECO:0007669"/>
    <property type="project" value="TreeGrafter"/>
</dbReference>
<keyword evidence="4" id="KW-1185">Reference proteome</keyword>
<feature type="region of interest" description="Disordered" evidence="1">
    <location>
        <begin position="120"/>
        <end position="141"/>
    </location>
</feature>
<dbReference type="AlphaFoldDB" id="A0A5C3ETW9"/>
<evidence type="ECO:0000313" key="4">
    <source>
        <dbReference type="Proteomes" id="UP000323386"/>
    </source>
</evidence>
<organism evidence="3 4">
    <name type="scientific">Pseudozyma flocculosa</name>
    <dbReference type="NCBI Taxonomy" id="84751"/>
    <lineage>
        <taxon>Eukaryota</taxon>
        <taxon>Fungi</taxon>
        <taxon>Dikarya</taxon>
        <taxon>Basidiomycota</taxon>
        <taxon>Ustilaginomycotina</taxon>
        <taxon>Ustilaginomycetes</taxon>
        <taxon>Ustilaginales</taxon>
        <taxon>Ustilaginaceae</taxon>
        <taxon>Pseudozyma</taxon>
    </lineage>
</organism>
<dbReference type="GO" id="GO:0005737">
    <property type="term" value="C:cytoplasm"/>
    <property type="evidence" value="ECO:0007669"/>
    <property type="project" value="TreeGrafter"/>
</dbReference>
<dbReference type="PRINTS" id="PR00625">
    <property type="entry name" value="JDOMAIN"/>
</dbReference>
<gene>
    <name evidence="3" type="ORF">PSFLO_01275</name>
</gene>
<dbReference type="GO" id="GO:0005634">
    <property type="term" value="C:nucleus"/>
    <property type="evidence" value="ECO:0007669"/>
    <property type="project" value="TreeGrafter"/>
</dbReference>
<evidence type="ECO:0000256" key="1">
    <source>
        <dbReference type="SAM" id="MobiDB-lite"/>
    </source>
</evidence>
<dbReference type="InterPro" id="IPR036869">
    <property type="entry name" value="J_dom_sf"/>
</dbReference>
<reference evidence="3 4" key="1">
    <citation type="submission" date="2018-03" db="EMBL/GenBank/DDBJ databases">
        <authorList>
            <person name="Guldener U."/>
        </authorList>
    </citation>
    <scope>NUCLEOTIDE SEQUENCE [LARGE SCALE GENOMIC DNA]</scope>
    <source>
        <strain evidence="3 4">DAOM196992</strain>
    </source>
</reference>
<dbReference type="Proteomes" id="UP000323386">
    <property type="component" value="Unassembled WGS sequence"/>
</dbReference>